<dbReference type="InterPro" id="IPR009839">
    <property type="entry name" value="SseB_N"/>
</dbReference>
<sequence>MTDTPLSDALVAHAEVQNAETFERFVTLFRVSMVGVMSDNLPPSEGNTAVMSDGSLRIASTSYHDGRSRIMTYADPEAFLRTYGPRFNAGLRGEDVLRMAAAAPDCHGILVNCATREISQVISKEMAQALVAPVAADTPRRPWWRRR</sequence>
<feature type="domain" description="SseB protein N-terminal" evidence="1">
    <location>
        <begin position="6"/>
        <end position="116"/>
    </location>
</feature>
<accession>A0A8J3KP39</accession>
<evidence type="ECO:0000259" key="1">
    <source>
        <dbReference type="Pfam" id="PF07179"/>
    </source>
</evidence>
<organism evidence="2 3">
    <name type="scientific">Catellatospora citrea</name>
    <dbReference type="NCBI Taxonomy" id="53366"/>
    <lineage>
        <taxon>Bacteria</taxon>
        <taxon>Bacillati</taxon>
        <taxon>Actinomycetota</taxon>
        <taxon>Actinomycetes</taxon>
        <taxon>Micromonosporales</taxon>
        <taxon>Micromonosporaceae</taxon>
        <taxon>Catellatospora</taxon>
    </lineage>
</organism>
<protein>
    <recommendedName>
        <fullName evidence="1">SseB protein N-terminal domain-containing protein</fullName>
    </recommendedName>
</protein>
<dbReference type="Pfam" id="PF07179">
    <property type="entry name" value="SseB"/>
    <property type="match status" value="1"/>
</dbReference>
<keyword evidence="3" id="KW-1185">Reference proteome</keyword>
<evidence type="ECO:0000313" key="3">
    <source>
        <dbReference type="Proteomes" id="UP000659904"/>
    </source>
</evidence>
<dbReference type="Proteomes" id="UP000659904">
    <property type="component" value="Unassembled WGS sequence"/>
</dbReference>
<proteinExistence type="predicted"/>
<name>A0A8J3KP39_9ACTN</name>
<reference evidence="2 3" key="1">
    <citation type="submission" date="2021-01" db="EMBL/GenBank/DDBJ databases">
        <title>Whole genome shotgun sequence of Catellatospora citrea NBRC 14495.</title>
        <authorList>
            <person name="Komaki H."/>
            <person name="Tamura T."/>
        </authorList>
    </citation>
    <scope>NUCLEOTIDE SEQUENCE [LARGE SCALE GENOMIC DNA]</scope>
    <source>
        <strain evidence="2 3">NBRC 14495</strain>
    </source>
</reference>
<dbReference type="EMBL" id="BONH01000032">
    <property type="protein sequence ID" value="GIG00804.1"/>
    <property type="molecule type" value="Genomic_DNA"/>
</dbReference>
<dbReference type="AlphaFoldDB" id="A0A8J3KP39"/>
<gene>
    <name evidence="2" type="ORF">Cci01nite_58970</name>
</gene>
<dbReference type="RefSeq" id="WP_203832166.1">
    <property type="nucleotide sequence ID" value="NZ_BONH01000032.1"/>
</dbReference>
<comment type="caution">
    <text evidence="2">The sequence shown here is derived from an EMBL/GenBank/DDBJ whole genome shotgun (WGS) entry which is preliminary data.</text>
</comment>
<evidence type="ECO:0000313" key="2">
    <source>
        <dbReference type="EMBL" id="GIG00804.1"/>
    </source>
</evidence>